<dbReference type="EMBL" id="JANBPU010000018">
    <property type="protein sequence ID" value="KAJ1920063.1"/>
    <property type="molecule type" value="Genomic_DNA"/>
</dbReference>
<evidence type="ECO:0000256" key="1">
    <source>
        <dbReference type="SAM" id="MobiDB-lite"/>
    </source>
</evidence>
<feature type="compositionally biased region" description="Basic and acidic residues" evidence="1">
    <location>
        <begin position="313"/>
        <end position="325"/>
    </location>
</feature>
<organism evidence="2 3">
    <name type="scientific">Mycoemilia scoparia</name>
    <dbReference type="NCBI Taxonomy" id="417184"/>
    <lineage>
        <taxon>Eukaryota</taxon>
        <taxon>Fungi</taxon>
        <taxon>Fungi incertae sedis</taxon>
        <taxon>Zoopagomycota</taxon>
        <taxon>Kickxellomycotina</taxon>
        <taxon>Kickxellomycetes</taxon>
        <taxon>Kickxellales</taxon>
        <taxon>Kickxellaceae</taxon>
        <taxon>Mycoemilia</taxon>
    </lineage>
</organism>
<feature type="region of interest" description="Disordered" evidence="1">
    <location>
        <begin position="257"/>
        <end position="276"/>
    </location>
</feature>
<accession>A0A9W8DRP6</accession>
<feature type="region of interest" description="Disordered" evidence="1">
    <location>
        <begin position="294"/>
        <end position="338"/>
    </location>
</feature>
<comment type="caution">
    <text evidence="2">The sequence shown here is derived from an EMBL/GenBank/DDBJ whole genome shotgun (WGS) entry which is preliminary data.</text>
</comment>
<dbReference type="Proteomes" id="UP001150538">
    <property type="component" value="Unassembled WGS sequence"/>
</dbReference>
<name>A0A9W8DRP6_9FUNG</name>
<evidence type="ECO:0000313" key="2">
    <source>
        <dbReference type="EMBL" id="KAJ1920063.1"/>
    </source>
</evidence>
<reference evidence="2" key="1">
    <citation type="submission" date="2022-07" db="EMBL/GenBank/DDBJ databases">
        <title>Phylogenomic reconstructions and comparative analyses of Kickxellomycotina fungi.</title>
        <authorList>
            <person name="Reynolds N.K."/>
            <person name="Stajich J.E."/>
            <person name="Barry K."/>
            <person name="Grigoriev I.V."/>
            <person name="Crous P."/>
            <person name="Smith M.E."/>
        </authorList>
    </citation>
    <scope>NUCLEOTIDE SEQUENCE</scope>
    <source>
        <strain evidence="2">NBRC 100468</strain>
    </source>
</reference>
<proteinExistence type="predicted"/>
<feature type="region of interest" description="Disordered" evidence="1">
    <location>
        <begin position="1"/>
        <end position="23"/>
    </location>
</feature>
<keyword evidence="3" id="KW-1185">Reference proteome</keyword>
<evidence type="ECO:0000313" key="3">
    <source>
        <dbReference type="Proteomes" id="UP001150538"/>
    </source>
</evidence>
<sequence>MFRNFLTSVKPEDSNNSNQKTLTSRGNIGTNALNFVYSEIQKIIPYSKGHTRFVNDDHGTVGTQADIMVAELEDGCNDEYSRPASRIYIYDPKLLEPLKISYKNRWGKICEMDRNNRDSARLIDQRFLNCEDSIKAQRHSLKTLVNGLSDLREVKLQVESVSKEMGEIAAMFSDMVALYGELSTAECVNKLEAWKRNIDSNMEARISKRREYYKEMKYKLENQYKELEQHHLNTKRSNAEEEFRKNLKTYRQQTLENPFQKSQHSSGNQSVPKSNNGLASIRFLGQEAGDMDDFFEDLDRTAEQARTSPSKTLSHDDDSESEGRDTQTAVILADEDFE</sequence>
<dbReference type="AlphaFoldDB" id="A0A9W8DRP6"/>
<feature type="compositionally biased region" description="Polar residues" evidence="1">
    <location>
        <begin position="14"/>
        <end position="23"/>
    </location>
</feature>
<gene>
    <name evidence="2" type="ORF">H4219_001592</name>
</gene>
<protein>
    <submittedName>
        <fullName evidence="2">Uncharacterized protein</fullName>
    </submittedName>
</protein>